<evidence type="ECO:0000259" key="1">
    <source>
        <dbReference type="Pfam" id="PF08291"/>
    </source>
</evidence>
<proteinExistence type="predicted"/>
<gene>
    <name evidence="2" type="ORF">E4680_12005</name>
</gene>
<protein>
    <submittedName>
        <fullName evidence="2">Peptidase M15A</fullName>
    </submittedName>
</protein>
<name>A0A4Z0F5K5_9GAMM</name>
<dbReference type="Pfam" id="PF08291">
    <property type="entry name" value="Peptidase_M15_3"/>
    <property type="match status" value="1"/>
</dbReference>
<dbReference type="Proteomes" id="UP000297890">
    <property type="component" value="Unassembled WGS sequence"/>
</dbReference>
<dbReference type="PROSITE" id="PS51257">
    <property type="entry name" value="PROKAR_LIPOPROTEIN"/>
    <property type="match status" value="1"/>
</dbReference>
<organism evidence="2 3">
    <name type="scientific">Candidatus Macondimonas diazotrophica</name>
    <dbReference type="NCBI Taxonomy" id="2305248"/>
    <lineage>
        <taxon>Bacteria</taxon>
        <taxon>Pseudomonadati</taxon>
        <taxon>Pseudomonadota</taxon>
        <taxon>Gammaproteobacteria</taxon>
        <taxon>Chromatiales</taxon>
        <taxon>Ectothiorhodospiraceae</taxon>
        <taxon>Candidatus Macondimonas</taxon>
    </lineage>
</organism>
<reference evidence="2 3" key="1">
    <citation type="journal article" date="2019" name="ISME J.">
        <title>Candidatus Macondimonas diazotrophica, a novel gammaproteobacterial genus dominating crude-oil-contaminated coastal sediments.</title>
        <authorList>
            <person name="Karthikeyan S."/>
            <person name="Konstantinidis K."/>
        </authorList>
    </citation>
    <scope>NUCLEOTIDE SEQUENCE [LARGE SCALE GENOMIC DNA]</scope>
    <source>
        <strain evidence="2 3">KTK01</strain>
    </source>
</reference>
<accession>A0A4Z0F5K5</accession>
<evidence type="ECO:0000313" key="3">
    <source>
        <dbReference type="Proteomes" id="UP000297890"/>
    </source>
</evidence>
<dbReference type="InterPro" id="IPR013230">
    <property type="entry name" value="Peptidase_M15A_C"/>
</dbReference>
<evidence type="ECO:0000313" key="2">
    <source>
        <dbReference type="EMBL" id="TFZ81539.1"/>
    </source>
</evidence>
<dbReference type="AlphaFoldDB" id="A0A4Z0F5K5"/>
<sequence length="322" mass="35582">MTGNYIRQIVWLAGVMACLVTGPVSGSIRESSFDASRARFTAAFGETINPYNELATFVMPGQSVPIEVAGTAAGLRLAALAEGGRLDAVETRSWVWKAPITPGLYRLRLKSLNTNDTMQFNVFVMHPRSRAANGSLNGYPIGHYPETPLNNLDVYRPPRGFVEVTPDLANVPVSPHFRIGQFLCKEDARGPKYMVMRSALPLKLEGVLEEVNASGVAANSFEVMSGYRTPAYNRRIGNETTYSRHLWGDAADVFIDRDGDGEMDDLNRDGRVDMGDARWLVERVDDLESAHTHLIGGVGQYKANSHHGPFVHIDSRGFKVRW</sequence>
<dbReference type="EMBL" id="SRIO01000020">
    <property type="protein sequence ID" value="TFZ81539.1"/>
    <property type="molecule type" value="Genomic_DNA"/>
</dbReference>
<dbReference type="InterPro" id="IPR009045">
    <property type="entry name" value="Zn_M74/Hedgehog-like"/>
</dbReference>
<dbReference type="OrthoDB" id="9782994at2"/>
<feature type="domain" description="Peptidase M15A C-terminal" evidence="1">
    <location>
        <begin position="223"/>
        <end position="257"/>
    </location>
</feature>
<dbReference type="Gene3D" id="3.30.1380.10">
    <property type="match status" value="1"/>
</dbReference>
<dbReference type="RefSeq" id="WP_135282662.1">
    <property type="nucleotide sequence ID" value="NZ_SRIO01000020.1"/>
</dbReference>
<comment type="caution">
    <text evidence="2">The sequence shown here is derived from an EMBL/GenBank/DDBJ whole genome shotgun (WGS) entry which is preliminary data.</text>
</comment>
<keyword evidence="3" id="KW-1185">Reference proteome</keyword>
<dbReference type="SUPFAM" id="SSF55166">
    <property type="entry name" value="Hedgehog/DD-peptidase"/>
    <property type="match status" value="1"/>
</dbReference>